<accession>B4FKG7</accession>
<evidence type="ECO:0000313" key="1">
    <source>
        <dbReference type="EMBL" id="ACF82610.1"/>
    </source>
</evidence>
<protein>
    <submittedName>
        <fullName evidence="1">Uncharacterized protein</fullName>
    </submittedName>
</protein>
<dbReference type="HOGENOM" id="CLU_092593_0_0_1"/>
<name>B4FKG7_MAIZE</name>
<dbReference type="EMBL" id="BT037605">
    <property type="protein sequence ID" value="ACF82610.1"/>
    <property type="molecule type" value="mRNA"/>
</dbReference>
<dbReference type="AlphaFoldDB" id="B4FKG7"/>
<organism evidence="1">
    <name type="scientific">Zea mays</name>
    <name type="common">Maize</name>
    <dbReference type="NCBI Taxonomy" id="4577"/>
    <lineage>
        <taxon>Eukaryota</taxon>
        <taxon>Viridiplantae</taxon>
        <taxon>Streptophyta</taxon>
        <taxon>Embryophyta</taxon>
        <taxon>Tracheophyta</taxon>
        <taxon>Spermatophyta</taxon>
        <taxon>Magnoliopsida</taxon>
        <taxon>Liliopsida</taxon>
        <taxon>Poales</taxon>
        <taxon>Poaceae</taxon>
        <taxon>PACMAD clade</taxon>
        <taxon>Panicoideae</taxon>
        <taxon>Andropogonodae</taxon>
        <taxon>Andropogoneae</taxon>
        <taxon>Tripsacinae</taxon>
        <taxon>Zea</taxon>
    </lineage>
</organism>
<reference evidence="1" key="2">
    <citation type="journal article" date="2009" name="PLoS Genet.">
        <title>Sequencing, mapping, and analysis of 27,455 maize full-length cDNAs.</title>
        <authorList>
            <person name="Soderlund C."/>
            <person name="Descour A."/>
            <person name="Kudrna D."/>
            <person name="Bomhoff M."/>
            <person name="Boyd L."/>
            <person name="Currie J."/>
            <person name="Angelova A."/>
            <person name="Collura K."/>
            <person name="Wissotski M."/>
            <person name="Ashley E."/>
            <person name="Morrow D."/>
            <person name="Fernandes J."/>
            <person name="Walbot V."/>
            <person name="Yu Y."/>
        </authorList>
    </citation>
    <scope>NUCLEOTIDE SEQUENCE</scope>
    <source>
        <strain evidence="1">B73</strain>
    </source>
</reference>
<evidence type="ECO:0000313" key="2">
    <source>
        <dbReference type="EMBL" id="ACG28598.1"/>
    </source>
</evidence>
<dbReference type="ExpressionAtlas" id="B4FKG7">
    <property type="expression patterns" value="baseline and differential"/>
</dbReference>
<reference evidence="2" key="1">
    <citation type="journal article" date="2009" name="Plant Mol. Biol.">
        <title>Insights into corn genes derived from large-scale cDNA sequencing.</title>
        <authorList>
            <person name="Alexandrov N.N."/>
            <person name="Brover V.V."/>
            <person name="Freidin S."/>
            <person name="Troukhan M.E."/>
            <person name="Tatarinova T.V."/>
            <person name="Zhang H."/>
            <person name="Swaller T.J."/>
            <person name="Lu Y.P."/>
            <person name="Bouck J."/>
            <person name="Flavell R.B."/>
            <person name="Feldmann K.A."/>
        </authorList>
    </citation>
    <scope>NUCLEOTIDE SEQUENCE</scope>
</reference>
<dbReference type="EMBL" id="EU956480">
    <property type="protein sequence ID" value="ACG28598.1"/>
    <property type="molecule type" value="mRNA"/>
</dbReference>
<sequence>MPDAAVPWCSLLGPCPAPDYSSSSRRPLCLARIVVPLLPGFPYARARWRCPCSAWPRPPQSTTLLGHGRHAAPWFQLAILPARRSRPARPPTSLCATSSSSLFLQSVFLCWLAGFLLPAHPAHASPCVPCLRAARPSSQPWRRPKLLRVMCPAPFSAYARLARFPARPAFCSRSSLRAKLLARSFLELGPALFLSLCSCSPCRESLASSPARFRINLVVVPRVSKKSQELGEVGG</sequence>
<proteinExistence type="evidence at transcript level"/>